<gene>
    <name evidence="6" type="ORF">UFOPK3444_00254</name>
</gene>
<evidence type="ECO:0000259" key="5">
    <source>
        <dbReference type="Pfam" id="PF12867"/>
    </source>
</evidence>
<dbReference type="EMBL" id="CAFBLU010000003">
    <property type="protein sequence ID" value="CAB4862502.1"/>
    <property type="molecule type" value="Genomic_DNA"/>
</dbReference>
<dbReference type="Gene3D" id="1.20.120.450">
    <property type="entry name" value="dinb family like domain"/>
    <property type="match status" value="1"/>
</dbReference>
<evidence type="ECO:0000313" key="6">
    <source>
        <dbReference type="EMBL" id="CAB4862502.1"/>
    </source>
</evidence>
<name>A0A6J7CUX7_9ZZZZ</name>
<keyword evidence="1" id="KW-0560">Oxidoreductase</keyword>
<dbReference type="InterPro" id="IPR034660">
    <property type="entry name" value="DinB/YfiT-like"/>
</dbReference>
<feature type="domain" description="Sulfatase-modifying factor enzyme-like" evidence="4">
    <location>
        <begin position="172"/>
        <end position="292"/>
    </location>
</feature>
<evidence type="ECO:0000256" key="1">
    <source>
        <dbReference type="ARBA" id="ARBA00023002"/>
    </source>
</evidence>
<accession>A0A6J7CUX7</accession>
<dbReference type="SUPFAM" id="SSF109854">
    <property type="entry name" value="DinB/YfiT-like putative metalloenzymes"/>
    <property type="match status" value="1"/>
</dbReference>
<protein>
    <submittedName>
        <fullName evidence="6">Unannotated protein</fullName>
    </submittedName>
</protein>
<feature type="domain" description="DinB-like" evidence="5">
    <location>
        <begin position="18"/>
        <end position="133"/>
    </location>
</feature>
<comment type="pathway">
    <text evidence="3">Amino-acid biosynthesis; ergothioneine biosynthesis.</text>
</comment>
<dbReference type="Gene3D" id="3.90.1580.10">
    <property type="entry name" value="paralog of FGE (formylglycine-generating enzyme)"/>
    <property type="match status" value="2"/>
</dbReference>
<dbReference type="PANTHER" id="PTHR23150">
    <property type="entry name" value="SULFATASE MODIFYING FACTOR 1, 2"/>
    <property type="match status" value="1"/>
</dbReference>
<reference evidence="6" key="1">
    <citation type="submission" date="2020-05" db="EMBL/GenBank/DDBJ databases">
        <authorList>
            <person name="Chiriac C."/>
            <person name="Salcher M."/>
            <person name="Ghai R."/>
            <person name="Kavagutti S V."/>
        </authorList>
    </citation>
    <scope>NUCLEOTIDE SEQUENCE</scope>
</reference>
<dbReference type="PANTHER" id="PTHR23150:SF36">
    <property type="entry name" value="HERCYNINE OXYGENASE"/>
    <property type="match status" value="1"/>
</dbReference>
<organism evidence="6">
    <name type="scientific">freshwater metagenome</name>
    <dbReference type="NCBI Taxonomy" id="449393"/>
    <lineage>
        <taxon>unclassified sequences</taxon>
        <taxon>metagenomes</taxon>
        <taxon>ecological metagenomes</taxon>
    </lineage>
</organism>
<dbReference type="SUPFAM" id="SSF56436">
    <property type="entry name" value="C-type lectin-like"/>
    <property type="match status" value="1"/>
</dbReference>
<dbReference type="InterPro" id="IPR051043">
    <property type="entry name" value="Sulfatase_Mod_Factor_Kinase"/>
</dbReference>
<keyword evidence="2" id="KW-0408">Iron</keyword>
<evidence type="ECO:0000256" key="2">
    <source>
        <dbReference type="ARBA" id="ARBA00023004"/>
    </source>
</evidence>
<dbReference type="Pfam" id="PF12867">
    <property type="entry name" value="DinB_2"/>
    <property type="match status" value="1"/>
</dbReference>
<proteinExistence type="predicted"/>
<dbReference type="AlphaFoldDB" id="A0A6J7CUX7"/>
<evidence type="ECO:0000259" key="4">
    <source>
        <dbReference type="Pfam" id="PF03781"/>
    </source>
</evidence>
<dbReference type="InterPro" id="IPR042095">
    <property type="entry name" value="SUMF_sf"/>
</dbReference>
<sequence length="370" mass="41616">MASTRTSDLPDQADQLSALETARRETLALVAQISKSDMERVIDPLMSPLVWDLGHIAAYEDLWLAHRTFGMDLLHPELAALYDAFESPRQVRGDLELLTYPEALDYLLAVRARVVEGTNRLGVHDFLHEMVIRHELQHTETMRQTMALGQLLSSDEPPTGLEIAAGSDLPNVVIPAGGTYVGADNDGFAYDNERPRHMVSLDSFAIATSPVSHQLWTDFIEAEGYSREELWSPDGWEWRTATATTTPLRWTTADPRAPVTNVSFHEAEAFARFSRCRLPTEHEWEAAAAAGLLNEIGYGWEWTSTSFRGYPGFQAFPYREYSEVYFGDKYRVLRGGSWATSPRVASSTFRNWDLPQRQQIFSGVRLAADA</sequence>
<dbReference type="InterPro" id="IPR016187">
    <property type="entry name" value="CTDL_fold"/>
</dbReference>
<dbReference type="InterPro" id="IPR005532">
    <property type="entry name" value="SUMF_dom"/>
</dbReference>
<dbReference type="InterPro" id="IPR024775">
    <property type="entry name" value="DinB-like"/>
</dbReference>
<dbReference type="Pfam" id="PF03781">
    <property type="entry name" value="FGE-sulfatase"/>
    <property type="match status" value="1"/>
</dbReference>
<evidence type="ECO:0000256" key="3">
    <source>
        <dbReference type="ARBA" id="ARBA00037882"/>
    </source>
</evidence>